<sequence>MTPDDDTRTGPDPARFGPALAHHAWRLSGRIVAGVGQLLLWILTGIGRLLRPVAARVADRLTGARRAQQPGPPGAAPPA</sequence>
<evidence type="ECO:0000256" key="1">
    <source>
        <dbReference type="SAM" id="Phobius"/>
    </source>
</evidence>
<gene>
    <name evidence="2" type="ORF">ACFQ11_29520</name>
</gene>
<organism evidence="2 3">
    <name type="scientific">Actinomadura sediminis</name>
    <dbReference type="NCBI Taxonomy" id="1038904"/>
    <lineage>
        <taxon>Bacteria</taxon>
        <taxon>Bacillati</taxon>
        <taxon>Actinomycetota</taxon>
        <taxon>Actinomycetes</taxon>
        <taxon>Streptosporangiales</taxon>
        <taxon>Thermomonosporaceae</taxon>
        <taxon>Actinomadura</taxon>
    </lineage>
</organism>
<feature type="non-terminal residue" evidence="2">
    <location>
        <position position="79"/>
    </location>
</feature>
<accession>A0ABW3EWD9</accession>
<evidence type="ECO:0000313" key="3">
    <source>
        <dbReference type="Proteomes" id="UP001596972"/>
    </source>
</evidence>
<evidence type="ECO:0000313" key="2">
    <source>
        <dbReference type="EMBL" id="MFD0904556.1"/>
    </source>
</evidence>
<keyword evidence="1" id="KW-0472">Membrane</keyword>
<keyword evidence="1" id="KW-0812">Transmembrane</keyword>
<keyword evidence="1" id="KW-1133">Transmembrane helix</keyword>
<feature type="transmembrane region" description="Helical" evidence="1">
    <location>
        <begin position="31"/>
        <end position="50"/>
    </location>
</feature>
<dbReference type="EMBL" id="JBHTJA010000089">
    <property type="protein sequence ID" value="MFD0904556.1"/>
    <property type="molecule type" value="Genomic_DNA"/>
</dbReference>
<protein>
    <submittedName>
        <fullName evidence="2">Uncharacterized protein</fullName>
    </submittedName>
</protein>
<comment type="caution">
    <text evidence="2">The sequence shown here is derived from an EMBL/GenBank/DDBJ whole genome shotgun (WGS) entry which is preliminary data.</text>
</comment>
<name>A0ABW3EWD9_9ACTN</name>
<keyword evidence="3" id="KW-1185">Reference proteome</keyword>
<proteinExistence type="predicted"/>
<reference evidence="3" key="1">
    <citation type="journal article" date="2019" name="Int. J. Syst. Evol. Microbiol.">
        <title>The Global Catalogue of Microorganisms (GCM) 10K type strain sequencing project: providing services to taxonomists for standard genome sequencing and annotation.</title>
        <authorList>
            <consortium name="The Broad Institute Genomics Platform"/>
            <consortium name="The Broad Institute Genome Sequencing Center for Infectious Disease"/>
            <person name="Wu L."/>
            <person name="Ma J."/>
        </authorList>
    </citation>
    <scope>NUCLEOTIDE SEQUENCE [LARGE SCALE GENOMIC DNA]</scope>
    <source>
        <strain evidence="3">JCM 31202</strain>
    </source>
</reference>
<dbReference type="Proteomes" id="UP001596972">
    <property type="component" value="Unassembled WGS sequence"/>
</dbReference>